<dbReference type="InterPro" id="IPR014985">
    <property type="entry name" value="WbqC"/>
</dbReference>
<dbReference type="Proteomes" id="UP000196027">
    <property type="component" value="Chromosome"/>
</dbReference>
<dbReference type="AlphaFoldDB" id="A0A1Y0IJA5"/>
<evidence type="ECO:0000313" key="1">
    <source>
        <dbReference type="EMBL" id="ARU59513.1"/>
    </source>
</evidence>
<dbReference type="Pfam" id="PF08889">
    <property type="entry name" value="WbqC"/>
    <property type="match status" value="1"/>
</dbReference>
<accession>A0A1Y0IJA5</accession>
<organism evidence="1 2">
    <name type="scientific">Oleiphilus messinensis</name>
    <dbReference type="NCBI Taxonomy" id="141451"/>
    <lineage>
        <taxon>Bacteria</taxon>
        <taxon>Pseudomonadati</taxon>
        <taxon>Pseudomonadota</taxon>
        <taxon>Gammaproteobacteria</taxon>
        <taxon>Oceanospirillales</taxon>
        <taxon>Oleiphilaceae</taxon>
        <taxon>Oleiphilus</taxon>
    </lineage>
</organism>
<name>A0A1Y0IJA5_9GAMM</name>
<keyword evidence="2" id="KW-1185">Reference proteome</keyword>
<sequence>MYGKAPYFSWLYPELERYLNQDYRWLIDLCWDGHQCLGSLLQISTPVAFSSELGFKGLGKTERLVALCDELKGNHYIATNASANYLDPELFEQAKIKLSYQNYDPKEYSQTLMNDTVPAQRTHISHLSVVDLMMFAGPEAKQIISHTPLFMRYTSTKKSKN</sequence>
<dbReference type="KEGG" id="ome:OLMES_5533"/>
<reference evidence="1 2" key="1">
    <citation type="submission" date="2017-05" db="EMBL/GenBank/DDBJ databases">
        <title>Genomic insights into alkan degradation activity of Oleiphilus messinensis.</title>
        <authorList>
            <person name="Kozyavkin S.A."/>
            <person name="Slesarev A.I."/>
            <person name="Golyshin P.N."/>
            <person name="Korzhenkov A."/>
            <person name="Golyshina O.N."/>
            <person name="Toshchakov S.V."/>
        </authorList>
    </citation>
    <scope>NUCLEOTIDE SEQUENCE [LARGE SCALE GENOMIC DNA]</scope>
    <source>
        <strain evidence="1 2">ME102</strain>
    </source>
</reference>
<evidence type="ECO:0000313" key="2">
    <source>
        <dbReference type="Proteomes" id="UP000196027"/>
    </source>
</evidence>
<gene>
    <name evidence="1" type="ORF">OLMES_5533</name>
</gene>
<dbReference type="EMBL" id="CP021425">
    <property type="protein sequence ID" value="ARU59513.1"/>
    <property type="molecule type" value="Genomic_DNA"/>
</dbReference>
<protein>
    <submittedName>
        <fullName evidence="1">WbqC-like family protein</fullName>
    </submittedName>
</protein>
<proteinExistence type="predicted"/>